<dbReference type="EMBL" id="JABXXO010000010">
    <property type="protein sequence ID" value="KAF7768159.1"/>
    <property type="molecule type" value="Genomic_DNA"/>
</dbReference>
<accession>A0A8H7C6T1</accession>
<gene>
    <name evidence="3" type="ORF">Agabi119p4_7402</name>
</gene>
<reference evidence="3 4" key="1">
    <citation type="journal article" name="Sci. Rep.">
        <title>Telomere-to-telomere assembled and centromere annotated genomes of the two main subspecies of the button mushroom Agaricus bisporus reveal especially polymorphic chromosome ends.</title>
        <authorList>
            <person name="Sonnenberg A.S.M."/>
            <person name="Sedaghat-Telgerd N."/>
            <person name="Lavrijssen B."/>
            <person name="Ohm R.A."/>
            <person name="Hendrickx P.M."/>
            <person name="Scholtmeijer K."/>
            <person name="Baars J.J.P."/>
            <person name="van Peer A."/>
        </authorList>
    </citation>
    <scope>NUCLEOTIDE SEQUENCE [LARGE SCALE GENOMIC DNA]</scope>
    <source>
        <strain evidence="3 4">H119_p4</strain>
    </source>
</reference>
<organism evidence="3 4">
    <name type="scientific">Agaricus bisporus var. burnettii</name>
    <dbReference type="NCBI Taxonomy" id="192524"/>
    <lineage>
        <taxon>Eukaryota</taxon>
        <taxon>Fungi</taxon>
        <taxon>Dikarya</taxon>
        <taxon>Basidiomycota</taxon>
        <taxon>Agaricomycotina</taxon>
        <taxon>Agaricomycetes</taxon>
        <taxon>Agaricomycetidae</taxon>
        <taxon>Agaricales</taxon>
        <taxon>Agaricineae</taxon>
        <taxon>Agaricaceae</taxon>
        <taxon>Agaricus</taxon>
    </lineage>
</organism>
<evidence type="ECO:0000313" key="4">
    <source>
        <dbReference type="Proteomes" id="UP000629468"/>
    </source>
</evidence>
<dbReference type="SMART" id="SM00959">
    <property type="entry name" value="Rho_N"/>
    <property type="match status" value="1"/>
</dbReference>
<dbReference type="AlphaFoldDB" id="A0A8H7C6T1"/>
<name>A0A8H7C6T1_AGABI</name>
<dbReference type="Proteomes" id="UP000629468">
    <property type="component" value="Unassembled WGS sequence"/>
</dbReference>
<dbReference type="InterPro" id="IPR011112">
    <property type="entry name" value="Rho-like_N"/>
</dbReference>
<proteinExistence type="predicted"/>
<evidence type="ECO:0000256" key="1">
    <source>
        <dbReference type="SAM" id="MobiDB-lite"/>
    </source>
</evidence>
<feature type="compositionally biased region" description="Basic and acidic residues" evidence="1">
    <location>
        <begin position="61"/>
        <end position="71"/>
    </location>
</feature>
<dbReference type="Pfam" id="PF07498">
    <property type="entry name" value="Rho_N"/>
    <property type="match status" value="1"/>
</dbReference>
<protein>
    <recommendedName>
        <fullName evidence="2">Rho termination factor-like N-terminal domain-containing protein</fullName>
    </recommendedName>
</protein>
<dbReference type="GO" id="GO:0006353">
    <property type="term" value="P:DNA-templated transcription termination"/>
    <property type="evidence" value="ECO:0007669"/>
    <property type="project" value="InterPro"/>
</dbReference>
<dbReference type="Gene3D" id="1.10.720.30">
    <property type="entry name" value="SAP domain"/>
    <property type="match status" value="1"/>
</dbReference>
<evidence type="ECO:0000313" key="3">
    <source>
        <dbReference type="EMBL" id="KAF7768159.1"/>
    </source>
</evidence>
<feature type="region of interest" description="Disordered" evidence="1">
    <location>
        <begin position="53"/>
        <end position="76"/>
    </location>
</feature>
<feature type="domain" description="Rho termination factor-like N-terminal" evidence="2">
    <location>
        <begin position="4"/>
        <end position="45"/>
    </location>
</feature>
<evidence type="ECO:0000259" key="2">
    <source>
        <dbReference type="SMART" id="SM00959"/>
    </source>
</evidence>
<sequence>MSTDLQKLTVPQLKALCKEKGITGYSKLTKSALIEKLDAHGKSVPTANILITGDDSVMQPQEKRPREEQKTKKPSKSVAVQNAVKALVVEKPREPSPIELRRTDVTIDFESLQDAENTRAPATLRLFEPTKTTTIEAAPPLKKQKTKHVPNEPSSIIKKSIQEARTTQRTVPVVIEPSNKQEIAHIPREKAVASNGKRYIPLVIQPKSIASTTPVPAIPSQITERHNPNRYYLDFPILDESKLEFKTIIFPPSFSQRRYATNLAIILRDIRREDIPNLALTCRLFRYSAYLSARVYLKRWYPGKRLDEVLKKGSVDRMSLWCYKVLRDGEFRERREAFRSSLIGKLVDGDFGVIADNVWKSGDDAREAVIAVRCYFSISLNQGLAEVKRNRVVKAQEVVPGELWEIVIQARDNSQRSNKFYVLEATCEIIGSAVAPDSQMPTRMDWLGYIQKKNCSIMDLVRWTNHEEYDRGISKIWMKKTREKEDGETLRMVARRYVLACTMENSLSGRYMNWNEMEQELKGLPRNMAGAQLSKEQRVNLFVPAHHHVESVHFTTASGRPLHRALGVIQTSAREYYVLKDNGTQVGCEEEGIAAVWMEAIGCSGTGEA</sequence>
<dbReference type="InterPro" id="IPR036361">
    <property type="entry name" value="SAP_dom_sf"/>
</dbReference>
<comment type="caution">
    <text evidence="3">The sequence shown here is derived from an EMBL/GenBank/DDBJ whole genome shotgun (WGS) entry which is preliminary data.</text>
</comment>